<dbReference type="STRING" id="666685.R2APBS1_1918"/>
<name>M4NMY2_9GAMM</name>
<dbReference type="KEGG" id="rhd:R2APBS1_1918"/>
<dbReference type="AlphaFoldDB" id="M4NMY2"/>
<keyword evidence="2" id="KW-1185">Reference proteome</keyword>
<dbReference type="HOGENOM" id="CLU_2384198_0_0_6"/>
<dbReference type="EMBL" id="CP003470">
    <property type="protein sequence ID" value="AGG89041.1"/>
    <property type="molecule type" value="Genomic_DNA"/>
</dbReference>
<evidence type="ECO:0000313" key="2">
    <source>
        <dbReference type="Proteomes" id="UP000011859"/>
    </source>
</evidence>
<dbReference type="GeneID" id="72428653"/>
<evidence type="ECO:0000313" key="1">
    <source>
        <dbReference type="EMBL" id="AGG89041.1"/>
    </source>
</evidence>
<organism evidence="1 2">
    <name type="scientific">Rhodanobacter denitrificans</name>
    <dbReference type="NCBI Taxonomy" id="666685"/>
    <lineage>
        <taxon>Bacteria</taxon>
        <taxon>Pseudomonadati</taxon>
        <taxon>Pseudomonadota</taxon>
        <taxon>Gammaproteobacteria</taxon>
        <taxon>Lysobacterales</taxon>
        <taxon>Rhodanobacteraceae</taxon>
        <taxon>Rhodanobacter</taxon>
    </lineage>
</organism>
<dbReference type="Proteomes" id="UP000011859">
    <property type="component" value="Chromosome"/>
</dbReference>
<accession>M4NMY2</accession>
<reference evidence="1 2" key="1">
    <citation type="submission" date="2012-04" db="EMBL/GenBank/DDBJ databases">
        <title>Complete genome of Rhodanobacter sp. 2APBS1.</title>
        <authorList>
            <consortium name="US DOE Joint Genome Institute"/>
            <person name="Huntemann M."/>
            <person name="Wei C.-L."/>
            <person name="Han J."/>
            <person name="Detter J.C."/>
            <person name="Han C."/>
            <person name="Tapia R."/>
            <person name="Munk A.C.C."/>
            <person name="Chen A."/>
            <person name="Krypides N."/>
            <person name="Mavromatis K."/>
            <person name="Markowitz V."/>
            <person name="Szeto E."/>
            <person name="Ivanova N."/>
            <person name="Mikhailova N."/>
            <person name="Ovchinnikova G."/>
            <person name="Pagani I."/>
            <person name="Pati A."/>
            <person name="Goodwin L."/>
            <person name="Peters L."/>
            <person name="Pitluck S."/>
            <person name="Woyke T."/>
            <person name="Prakash O."/>
            <person name="Elkins J."/>
            <person name="Brown S."/>
            <person name="Palumbo A."/>
            <person name="Hemme C."/>
            <person name="Zhou J."/>
            <person name="Watson D."/>
            <person name="Jardine P."/>
            <person name="Kostka J."/>
            <person name="Green S."/>
        </authorList>
    </citation>
    <scope>NUCLEOTIDE SEQUENCE [LARGE SCALE GENOMIC DNA]</scope>
    <source>
        <strain evidence="1 2">2APBS1</strain>
    </source>
</reference>
<protein>
    <submittedName>
        <fullName evidence="1">Uncharacterized protein</fullName>
    </submittedName>
</protein>
<dbReference type="RefSeq" id="WP_015447766.1">
    <property type="nucleotide sequence ID" value="NC_020541.1"/>
</dbReference>
<proteinExistence type="predicted"/>
<gene>
    <name evidence="1" type="ORF">R2APBS1_1918</name>
</gene>
<sequence length="94" mass="10313">MQADLPFSTPPTRRRRFGASVIVDGHSLGLLTETNQLTPAMRAHGITAADLSPVLTGRRCGRQFLCNGEVVIRRVLLMPAGRRHAQVRSGRLPK</sequence>